<name>A0ABW3THT3_9RHOB</name>
<reference evidence="3" key="1">
    <citation type="journal article" date="2019" name="Int. J. Syst. Evol. Microbiol.">
        <title>The Global Catalogue of Microorganisms (GCM) 10K type strain sequencing project: providing services to taxonomists for standard genome sequencing and annotation.</title>
        <authorList>
            <consortium name="The Broad Institute Genomics Platform"/>
            <consortium name="The Broad Institute Genome Sequencing Center for Infectious Disease"/>
            <person name="Wu L."/>
            <person name="Ma J."/>
        </authorList>
    </citation>
    <scope>NUCLEOTIDE SEQUENCE [LARGE SCALE GENOMIC DNA]</scope>
    <source>
        <strain evidence="3">CCUG 55328</strain>
    </source>
</reference>
<dbReference type="EMBL" id="JBHTKR010000007">
    <property type="protein sequence ID" value="MFD1196446.1"/>
    <property type="molecule type" value="Genomic_DNA"/>
</dbReference>
<dbReference type="InterPro" id="IPR025833">
    <property type="entry name" value="GDYXXLXY"/>
</dbReference>
<evidence type="ECO:0000313" key="2">
    <source>
        <dbReference type="EMBL" id="MFD1196446.1"/>
    </source>
</evidence>
<accession>A0ABW3THT3</accession>
<keyword evidence="1" id="KW-0732">Signal</keyword>
<keyword evidence="3" id="KW-1185">Reference proteome</keyword>
<comment type="caution">
    <text evidence="2">The sequence shown here is derived from an EMBL/GenBank/DDBJ whole genome shotgun (WGS) entry which is preliminary data.</text>
</comment>
<dbReference type="Pfam" id="PF14345">
    <property type="entry name" value="GDYXXLXY"/>
    <property type="match status" value="1"/>
</dbReference>
<sequence>MNGARALPRRWLVAAIIAAALAQTAALGKMVTDRAALLRDGFEVVLETGAIDPRDLFRGHYTILNLTITRIAQDSVQIDPALEPGMPVYVVLGPGPAGFWEAETLLAAPPDSPVPLLRGTFEYALDTEIILSFPIDRYFAPKDRALELEGINRDGRMGVILALDATGHGAVKGLMIDGQRVYEEPLY</sequence>
<evidence type="ECO:0000313" key="3">
    <source>
        <dbReference type="Proteomes" id="UP001597151"/>
    </source>
</evidence>
<feature type="chain" id="PRO_5045458056" evidence="1">
    <location>
        <begin position="26"/>
        <end position="187"/>
    </location>
</feature>
<organism evidence="2 3">
    <name type="scientific">Seohaeicola saemankumensis</name>
    <dbReference type="NCBI Taxonomy" id="481181"/>
    <lineage>
        <taxon>Bacteria</taxon>
        <taxon>Pseudomonadati</taxon>
        <taxon>Pseudomonadota</taxon>
        <taxon>Alphaproteobacteria</taxon>
        <taxon>Rhodobacterales</taxon>
        <taxon>Roseobacteraceae</taxon>
        <taxon>Seohaeicola</taxon>
    </lineage>
</organism>
<proteinExistence type="predicted"/>
<dbReference type="RefSeq" id="WP_380794520.1">
    <property type="nucleotide sequence ID" value="NZ_JBHTKR010000007.1"/>
</dbReference>
<feature type="signal peptide" evidence="1">
    <location>
        <begin position="1"/>
        <end position="25"/>
    </location>
</feature>
<dbReference type="Proteomes" id="UP001597151">
    <property type="component" value="Unassembled WGS sequence"/>
</dbReference>
<evidence type="ECO:0000256" key="1">
    <source>
        <dbReference type="SAM" id="SignalP"/>
    </source>
</evidence>
<gene>
    <name evidence="2" type="ORF">ACFQ3C_17370</name>
</gene>
<protein>
    <submittedName>
        <fullName evidence="2">GDYXXLXY domain-containing protein</fullName>
    </submittedName>
</protein>